<name>A0A1F6WZP5_9BACT</name>
<keyword evidence="1" id="KW-1133">Transmembrane helix</keyword>
<gene>
    <name evidence="3" type="ORF">A3A91_03830</name>
</gene>
<reference evidence="3 4" key="1">
    <citation type="journal article" date="2016" name="Nat. Commun.">
        <title>Thousands of microbial genomes shed light on interconnected biogeochemical processes in an aquifer system.</title>
        <authorList>
            <person name="Anantharaman K."/>
            <person name="Brown C.T."/>
            <person name="Hug L.A."/>
            <person name="Sharon I."/>
            <person name="Castelle C.J."/>
            <person name="Probst A.J."/>
            <person name="Thomas B.C."/>
            <person name="Singh A."/>
            <person name="Wilkins M.J."/>
            <person name="Karaoz U."/>
            <person name="Brodie E.L."/>
            <person name="Williams K.H."/>
            <person name="Hubbard S.S."/>
            <person name="Banfield J.F."/>
        </authorList>
    </citation>
    <scope>NUCLEOTIDE SEQUENCE [LARGE SCALE GENOMIC DNA]</scope>
</reference>
<dbReference type="InterPro" id="IPR037185">
    <property type="entry name" value="EmrE-like"/>
</dbReference>
<feature type="transmembrane region" description="Helical" evidence="1">
    <location>
        <begin position="40"/>
        <end position="62"/>
    </location>
</feature>
<feature type="transmembrane region" description="Helical" evidence="1">
    <location>
        <begin position="96"/>
        <end position="113"/>
    </location>
</feature>
<evidence type="ECO:0000259" key="2">
    <source>
        <dbReference type="Pfam" id="PF00892"/>
    </source>
</evidence>
<dbReference type="Gene3D" id="1.10.3730.20">
    <property type="match status" value="1"/>
</dbReference>
<proteinExistence type="predicted"/>
<dbReference type="SUPFAM" id="SSF103481">
    <property type="entry name" value="Multidrug resistance efflux transporter EmrE"/>
    <property type="match status" value="1"/>
</dbReference>
<sequence>MPIKFIYILLLIFASMSVAVADVFLKKASTFTDLATFLKSPWMIGAISLYIFQIFIFIYLFFTGMKLIDVGIMQVILYALIVLASGILFFHETLTLIKIIGIILGIISIALISL</sequence>
<feature type="domain" description="EamA" evidence="2">
    <location>
        <begin position="42"/>
        <end position="113"/>
    </location>
</feature>
<evidence type="ECO:0000313" key="4">
    <source>
        <dbReference type="Proteomes" id="UP000177001"/>
    </source>
</evidence>
<dbReference type="Pfam" id="PF00892">
    <property type="entry name" value="EamA"/>
    <property type="match status" value="1"/>
</dbReference>
<evidence type="ECO:0000313" key="3">
    <source>
        <dbReference type="EMBL" id="OGI87234.1"/>
    </source>
</evidence>
<evidence type="ECO:0000256" key="1">
    <source>
        <dbReference type="SAM" id="Phobius"/>
    </source>
</evidence>
<organism evidence="3 4">
    <name type="scientific">Candidatus Nomurabacteria bacterium RIFCSPLOWO2_01_FULL_36_16</name>
    <dbReference type="NCBI Taxonomy" id="1801767"/>
    <lineage>
        <taxon>Bacteria</taxon>
        <taxon>Candidatus Nomuraibacteriota</taxon>
    </lineage>
</organism>
<dbReference type="AlphaFoldDB" id="A0A1F6WZP5"/>
<dbReference type="Proteomes" id="UP000177001">
    <property type="component" value="Unassembled WGS sequence"/>
</dbReference>
<keyword evidence="1" id="KW-0812">Transmembrane</keyword>
<accession>A0A1F6WZP5</accession>
<dbReference type="GO" id="GO:0016020">
    <property type="term" value="C:membrane"/>
    <property type="evidence" value="ECO:0007669"/>
    <property type="project" value="InterPro"/>
</dbReference>
<dbReference type="EMBL" id="MFUR01000004">
    <property type="protein sequence ID" value="OGI87234.1"/>
    <property type="molecule type" value="Genomic_DNA"/>
</dbReference>
<keyword evidence="1" id="KW-0472">Membrane</keyword>
<protein>
    <recommendedName>
        <fullName evidence="2">EamA domain-containing protein</fullName>
    </recommendedName>
</protein>
<feature type="transmembrane region" description="Helical" evidence="1">
    <location>
        <begin position="67"/>
        <end position="90"/>
    </location>
</feature>
<comment type="caution">
    <text evidence="3">The sequence shown here is derived from an EMBL/GenBank/DDBJ whole genome shotgun (WGS) entry which is preliminary data.</text>
</comment>
<dbReference type="InterPro" id="IPR000620">
    <property type="entry name" value="EamA_dom"/>
</dbReference>